<dbReference type="Proteomes" id="UP001254759">
    <property type="component" value="Unassembled WGS sequence"/>
</dbReference>
<reference evidence="2 3" key="1">
    <citation type="submission" date="2023-07" db="EMBL/GenBank/DDBJ databases">
        <title>Sorghum-associated microbial communities from plants grown in Nebraska, USA.</title>
        <authorList>
            <person name="Schachtman D."/>
        </authorList>
    </citation>
    <scope>NUCLEOTIDE SEQUENCE [LARGE SCALE GENOMIC DNA]</scope>
    <source>
        <strain evidence="2 3">BE107</strain>
    </source>
</reference>
<dbReference type="Gene3D" id="2.60.120.650">
    <property type="entry name" value="Cupin"/>
    <property type="match status" value="1"/>
</dbReference>
<dbReference type="InterPro" id="IPR041667">
    <property type="entry name" value="Cupin_8"/>
</dbReference>
<gene>
    <name evidence="2" type="ORF">J2W94_000782</name>
</gene>
<evidence type="ECO:0000259" key="1">
    <source>
        <dbReference type="PROSITE" id="PS51184"/>
    </source>
</evidence>
<dbReference type="RefSeq" id="WP_310090407.1">
    <property type="nucleotide sequence ID" value="NZ_JAVDTT010000001.1"/>
</dbReference>
<dbReference type="Pfam" id="PF13621">
    <property type="entry name" value="Cupin_8"/>
    <property type="match status" value="1"/>
</dbReference>
<feature type="domain" description="JmjC" evidence="1">
    <location>
        <begin position="93"/>
        <end position="246"/>
    </location>
</feature>
<dbReference type="EMBL" id="JAVDTT010000001">
    <property type="protein sequence ID" value="MDR6840518.1"/>
    <property type="molecule type" value="Genomic_DNA"/>
</dbReference>
<keyword evidence="3" id="KW-1185">Reference proteome</keyword>
<name>A0ABU1RP28_9GAMM</name>
<dbReference type="SUPFAM" id="SSF51197">
    <property type="entry name" value="Clavaminate synthase-like"/>
    <property type="match status" value="1"/>
</dbReference>
<protein>
    <recommendedName>
        <fullName evidence="1">JmjC domain-containing protein</fullName>
    </recommendedName>
</protein>
<organism evidence="2 3">
    <name type="scientific">Pseudoxanthomonas sacheonensis</name>
    <dbReference type="NCBI Taxonomy" id="443615"/>
    <lineage>
        <taxon>Bacteria</taxon>
        <taxon>Pseudomonadati</taxon>
        <taxon>Pseudomonadota</taxon>
        <taxon>Gammaproteobacteria</taxon>
        <taxon>Lysobacterales</taxon>
        <taxon>Lysobacteraceae</taxon>
        <taxon>Pseudoxanthomonas</taxon>
    </lineage>
</organism>
<dbReference type="InterPro" id="IPR003347">
    <property type="entry name" value="JmjC_dom"/>
</dbReference>
<dbReference type="PROSITE" id="PS51184">
    <property type="entry name" value="JMJC"/>
    <property type="match status" value="1"/>
</dbReference>
<sequence>MARPLISLESDTFDPWKLQAVTHQLCAHPLLQIESLVELGRRLEARKLVRTHSDTATAGTAFGDAPALHPNQRSAEETLAGIADARAWMSLLNVQADPLYRTLVDEVLDAVRPFVERVDPGMSYRGGWIFVSSPGAVTPFHMDHEHNFILQIRGSKKLYTWDPMDRGIISERAQELFHDQHSREEVRWDESFRAKARVFDLQPGMGGYMPSTAAHMVENGNEPSITVSFTYYTAATRRRELLYRGNARMRRHGFDPSPVGASPARDNAKAALLSAYTEGRAGILRALGRGVRDNKVAYAPA</sequence>
<comment type="caution">
    <text evidence="2">The sequence shown here is derived from an EMBL/GenBank/DDBJ whole genome shotgun (WGS) entry which is preliminary data.</text>
</comment>
<proteinExistence type="predicted"/>
<accession>A0ABU1RP28</accession>
<evidence type="ECO:0000313" key="2">
    <source>
        <dbReference type="EMBL" id="MDR6840518.1"/>
    </source>
</evidence>
<evidence type="ECO:0000313" key="3">
    <source>
        <dbReference type="Proteomes" id="UP001254759"/>
    </source>
</evidence>